<reference evidence="3" key="1">
    <citation type="submission" date="2017-05" db="UniProtKB">
        <authorList>
            <consortium name="EnsemblMetazoa"/>
        </authorList>
    </citation>
    <scope>IDENTIFICATION</scope>
</reference>
<protein>
    <recommendedName>
        <fullName evidence="2">PiggyBac transposable element-derived protein domain-containing protein</fullName>
    </recommendedName>
</protein>
<name>A0A1X7TIP8_AMPQE</name>
<evidence type="ECO:0000256" key="1">
    <source>
        <dbReference type="SAM" id="MobiDB-lite"/>
    </source>
</evidence>
<feature type="domain" description="PiggyBac transposable element-derived protein" evidence="2">
    <location>
        <begin position="5"/>
        <end position="69"/>
    </location>
</feature>
<sequence>MLHHQSKQNRNNREDQNIGGTVTIKKPRVAQDYNQHMNGVDCSDQMVLYYGYGHRAVKWLKRLFFHFID</sequence>
<dbReference type="AlphaFoldDB" id="A0A1X7TIP8"/>
<dbReference type="InParanoid" id="A0A1X7TIP8"/>
<dbReference type="PANTHER" id="PTHR47272">
    <property type="entry name" value="DDE_TNP_1_7 DOMAIN-CONTAINING PROTEIN"/>
    <property type="match status" value="1"/>
</dbReference>
<dbReference type="Pfam" id="PF13843">
    <property type="entry name" value="DDE_Tnp_1_7"/>
    <property type="match status" value="1"/>
</dbReference>
<feature type="region of interest" description="Disordered" evidence="1">
    <location>
        <begin position="1"/>
        <end position="22"/>
    </location>
</feature>
<proteinExistence type="predicted"/>
<evidence type="ECO:0000259" key="2">
    <source>
        <dbReference type="Pfam" id="PF13843"/>
    </source>
</evidence>
<dbReference type="EnsemblMetazoa" id="Aqu2.1.14642_001">
    <property type="protein sequence ID" value="Aqu2.1.14642_001"/>
    <property type="gene ID" value="Aqu2.1.14642"/>
</dbReference>
<dbReference type="InterPro" id="IPR029526">
    <property type="entry name" value="PGBD"/>
</dbReference>
<organism evidence="3">
    <name type="scientific">Amphimedon queenslandica</name>
    <name type="common">Sponge</name>
    <dbReference type="NCBI Taxonomy" id="400682"/>
    <lineage>
        <taxon>Eukaryota</taxon>
        <taxon>Metazoa</taxon>
        <taxon>Porifera</taxon>
        <taxon>Demospongiae</taxon>
        <taxon>Heteroscleromorpha</taxon>
        <taxon>Haplosclerida</taxon>
        <taxon>Niphatidae</taxon>
        <taxon>Amphimedon</taxon>
    </lineage>
</organism>
<evidence type="ECO:0000313" key="3">
    <source>
        <dbReference type="EnsemblMetazoa" id="Aqu2.1.14642_001"/>
    </source>
</evidence>
<accession>A0A1X7TIP8</accession>